<dbReference type="GO" id="GO:1990189">
    <property type="term" value="F:protein N-terminal-serine acetyltransferase activity"/>
    <property type="evidence" value="ECO:0007669"/>
    <property type="project" value="TreeGrafter"/>
</dbReference>
<keyword evidence="2" id="KW-0808">Transferase</keyword>
<keyword evidence="3" id="KW-1185">Reference proteome</keyword>
<protein>
    <submittedName>
        <fullName evidence="2">Putative ribosomal N-acetyltransferase YdaF</fullName>
        <ecNumber evidence="2">2.3.1.-</ecNumber>
    </submittedName>
</protein>
<dbReference type="InterPro" id="IPR000182">
    <property type="entry name" value="GNAT_dom"/>
</dbReference>
<evidence type="ECO:0000259" key="1">
    <source>
        <dbReference type="PROSITE" id="PS51186"/>
    </source>
</evidence>
<accession>A0A399FDV2</accession>
<dbReference type="EC" id="2.3.1.-" evidence="2"/>
<comment type="caution">
    <text evidence="2">The sequence shown here is derived from an EMBL/GenBank/DDBJ whole genome shotgun (WGS) entry which is preliminary data.</text>
</comment>
<dbReference type="EMBL" id="QWLB01000008">
    <property type="protein sequence ID" value="RIH93202.1"/>
    <property type="molecule type" value="Genomic_DNA"/>
</dbReference>
<organism evidence="2 3">
    <name type="scientific">Meiothermus granaticius NBRC 107808</name>
    <dbReference type="NCBI Taxonomy" id="1227551"/>
    <lineage>
        <taxon>Bacteria</taxon>
        <taxon>Thermotogati</taxon>
        <taxon>Deinococcota</taxon>
        <taxon>Deinococci</taxon>
        <taxon>Thermales</taxon>
        <taxon>Thermaceae</taxon>
        <taxon>Meiothermus</taxon>
    </lineage>
</organism>
<dbReference type="PROSITE" id="PS51186">
    <property type="entry name" value="GNAT"/>
    <property type="match status" value="1"/>
</dbReference>
<proteinExistence type="predicted"/>
<dbReference type="SUPFAM" id="SSF55729">
    <property type="entry name" value="Acyl-CoA N-acyltransferases (Nat)"/>
    <property type="match status" value="1"/>
</dbReference>
<dbReference type="OrthoDB" id="9811523at2"/>
<sequence>MELRGPHVLLRPPRPEDAAELFPYASDPEIAEFMYWGPHTTVEETAAYLEDLATKEAMFVIEVGGSAAGVTGMTVDWENRLGETETWIGRPYWGQGLNTEAKVVLFDFMFGPPELKRIQSLTHVNNTRSQRALEKLGFKREGLLRRYRWIRGEPWDVYMYSLLPEEWLSSRPPIYY</sequence>
<dbReference type="PANTHER" id="PTHR43441">
    <property type="entry name" value="RIBOSOMAL-PROTEIN-SERINE ACETYLTRANSFERASE"/>
    <property type="match status" value="1"/>
</dbReference>
<dbReference type="RefSeq" id="WP_119356343.1">
    <property type="nucleotide sequence ID" value="NZ_BJXM01000005.1"/>
</dbReference>
<feature type="domain" description="N-acetyltransferase" evidence="1">
    <location>
        <begin position="8"/>
        <end position="164"/>
    </location>
</feature>
<dbReference type="Gene3D" id="3.40.630.30">
    <property type="match status" value="1"/>
</dbReference>
<reference evidence="2 3" key="1">
    <citation type="submission" date="2018-08" db="EMBL/GenBank/DDBJ databases">
        <title>Meiothermus granaticius genome AF-68 sequencing project.</title>
        <authorList>
            <person name="Da Costa M.S."/>
            <person name="Albuquerque L."/>
            <person name="Raposo P."/>
            <person name="Froufe H.J.C."/>
            <person name="Barroso C.S."/>
            <person name="Egas C."/>
        </authorList>
    </citation>
    <scope>NUCLEOTIDE SEQUENCE [LARGE SCALE GENOMIC DNA]</scope>
    <source>
        <strain evidence="2 3">AF-68</strain>
    </source>
</reference>
<dbReference type="GO" id="GO:0005737">
    <property type="term" value="C:cytoplasm"/>
    <property type="evidence" value="ECO:0007669"/>
    <property type="project" value="TreeGrafter"/>
</dbReference>
<dbReference type="GO" id="GO:0008999">
    <property type="term" value="F:protein-N-terminal-alanine acetyltransferase activity"/>
    <property type="evidence" value="ECO:0007669"/>
    <property type="project" value="TreeGrafter"/>
</dbReference>
<dbReference type="Pfam" id="PF13302">
    <property type="entry name" value="Acetyltransf_3"/>
    <property type="match status" value="1"/>
</dbReference>
<dbReference type="InterPro" id="IPR051908">
    <property type="entry name" value="Ribosomal_N-acetyltransferase"/>
</dbReference>
<name>A0A399FDV2_9DEIN</name>
<dbReference type="Proteomes" id="UP000266178">
    <property type="component" value="Unassembled WGS sequence"/>
</dbReference>
<dbReference type="AlphaFoldDB" id="A0A399FDV2"/>
<gene>
    <name evidence="2" type="primary">ydaF_2</name>
    <name evidence="2" type="ORF">Mgrana_00829</name>
</gene>
<dbReference type="InterPro" id="IPR016181">
    <property type="entry name" value="Acyl_CoA_acyltransferase"/>
</dbReference>
<dbReference type="PANTHER" id="PTHR43441:SF11">
    <property type="entry name" value="RIBOSOMAL-PROTEIN-SERINE ACETYLTRANSFERASE"/>
    <property type="match status" value="1"/>
</dbReference>
<evidence type="ECO:0000313" key="2">
    <source>
        <dbReference type="EMBL" id="RIH93202.1"/>
    </source>
</evidence>
<keyword evidence="2" id="KW-0012">Acyltransferase</keyword>
<evidence type="ECO:0000313" key="3">
    <source>
        <dbReference type="Proteomes" id="UP000266178"/>
    </source>
</evidence>